<dbReference type="PROSITE" id="PS00922">
    <property type="entry name" value="TRANSGLYCOSYLASE"/>
    <property type="match status" value="1"/>
</dbReference>
<dbReference type="STRING" id="93684.SAMN05421853_102255"/>
<gene>
    <name evidence="5" type="ORF">SAMN05421853_102255</name>
</gene>
<evidence type="ECO:0000259" key="4">
    <source>
        <dbReference type="Pfam" id="PF01464"/>
    </source>
</evidence>
<dbReference type="Proteomes" id="UP000243106">
    <property type="component" value="Unassembled WGS sequence"/>
</dbReference>
<dbReference type="RefSeq" id="WP_093009521.1">
    <property type="nucleotide sequence ID" value="NZ_FOXV01000002.1"/>
</dbReference>
<feature type="signal peptide" evidence="3">
    <location>
        <begin position="1"/>
        <end position="21"/>
    </location>
</feature>
<evidence type="ECO:0000256" key="3">
    <source>
        <dbReference type="SAM" id="SignalP"/>
    </source>
</evidence>
<dbReference type="InterPro" id="IPR008258">
    <property type="entry name" value="Transglycosylase_SLT_dom_1"/>
</dbReference>
<proteinExistence type="inferred from homology"/>
<evidence type="ECO:0000313" key="6">
    <source>
        <dbReference type="Proteomes" id="UP000243106"/>
    </source>
</evidence>
<dbReference type="InterPro" id="IPR023346">
    <property type="entry name" value="Lysozyme-like_dom_sf"/>
</dbReference>
<dbReference type="GO" id="GO:0000270">
    <property type="term" value="P:peptidoglycan metabolic process"/>
    <property type="evidence" value="ECO:0007669"/>
    <property type="project" value="InterPro"/>
</dbReference>
<reference evidence="6" key="1">
    <citation type="submission" date="2016-10" db="EMBL/GenBank/DDBJ databases">
        <authorList>
            <person name="Varghese N."/>
            <person name="Submissions S."/>
        </authorList>
    </citation>
    <scope>NUCLEOTIDE SEQUENCE [LARGE SCALE GENOMIC DNA]</scope>
    <source>
        <strain evidence="6">JCM 10271</strain>
    </source>
</reference>
<comment type="similarity">
    <text evidence="1">Belongs to the transglycosylase Slt family.</text>
</comment>
<evidence type="ECO:0000256" key="2">
    <source>
        <dbReference type="ARBA" id="ARBA00009387"/>
    </source>
</evidence>
<dbReference type="Gene3D" id="1.10.530.10">
    <property type="match status" value="1"/>
</dbReference>
<dbReference type="GO" id="GO:0016020">
    <property type="term" value="C:membrane"/>
    <property type="evidence" value="ECO:0007669"/>
    <property type="project" value="InterPro"/>
</dbReference>
<dbReference type="InterPro" id="IPR000189">
    <property type="entry name" value="Transglyc_AS"/>
</dbReference>
<dbReference type="Pfam" id="PF01464">
    <property type="entry name" value="SLT"/>
    <property type="match status" value="1"/>
</dbReference>
<dbReference type="PANTHER" id="PTHR37423:SF2">
    <property type="entry name" value="MEMBRANE-BOUND LYTIC MUREIN TRANSGLYCOSYLASE C"/>
    <property type="match status" value="1"/>
</dbReference>
<accession>A0A1I5WCI1</accession>
<dbReference type="GO" id="GO:0008933">
    <property type="term" value="F:peptidoglycan lytic transglycosylase activity"/>
    <property type="evidence" value="ECO:0007669"/>
    <property type="project" value="InterPro"/>
</dbReference>
<keyword evidence="3" id="KW-0732">Signal</keyword>
<dbReference type="PANTHER" id="PTHR37423">
    <property type="entry name" value="SOLUBLE LYTIC MUREIN TRANSGLYCOSYLASE-RELATED"/>
    <property type="match status" value="1"/>
</dbReference>
<keyword evidence="6" id="KW-1185">Reference proteome</keyword>
<feature type="chain" id="PRO_5017239972" evidence="3">
    <location>
        <begin position="22"/>
        <end position="282"/>
    </location>
</feature>
<dbReference type="AlphaFoldDB" id="A0A1I5WCI1"/>
<dbReference type="SUPFAM" id="SSF53955">
    <property type="entry name" value="Lysozyme-like"/>
    <property type="match status" value="1"/>
</dbReference>
<evidence type="ECO:0000256" key="1">
    <source>
        <dbReference type="ARBA" id="ARBA00007734"/>
    </source>
</evidence>
<name>A0A1I5WCI1_9RHOB</name>
<evidence type="ECO:0000313" key="5">
    <source>
        <dbReference type="EMBL" id="SFQ17381.1"/>
    </source>
</evidence>
<dbReference type="EMBL" id="FOXV01000002">
    <property type="protein sequence ID" value="SFQ17381.1"/>
    <property type="molecule type" value="Genomic_DNA"/>
</dbReference>
<organism evidence="5 6">
    <name type="scientific">Roseivivax halotolerans</name>
    <dbReference type="NCBI Taxonomy" id="93684"/>
    <lineage>
        <taxon>Bacteria</taxon>
        <taxon>Pseudomonadati</taxon>
        <taxon>Pseudomonadota</taxon>
        <taxon>Alphaproteobacteria</taxon>
        <taxon>Rhodobacterales</taxon>
        <taxon>Roseobacteraceae</taxon>
        <taxon>Roseivivax</taxon>
    </lineage>
</organism>
<sequence length="282" mass="29847">MYPFRALSVLAAFAIAMPLHAQTSSTDFSARFVKPPKPGESRRVTVQIAPRANPAVLPPPEKAPSDEDAPEVIETSAAIAPKAPSARFAWFWDEIAPDRASATGPGRLEPSLAVLKSAPETGRVPAPRMQHVQDLAARYGTHLLRHSVGTDVSPALALAVMSVESGGKPDAVSRTGAEGLMQLMPKTAEMFDVEDSFDPDQNIKGGIAFLDALMRAYQGDPILVLAGYNAGETAIADAGGVPDFAETRDYVPKVLAAFEVARALCKTPPMLLSDGCVFNVSP</sequence>
<feature type="domain" description="Transglycosylase SLT" evidence="4">
    <location>
        <begin position="151"/>
        <end position="241"/>
    </location>
</feature>
<dbReference type="CDD" id="cd00254">
    <property type="entry name" value="LT-like"/>
    <property type="match status" value="1"/>
</dbReference>
<protein>
    <submittedName>
        <fullName evidence="5">Soluble lytic murein transglycosylase</fullName>
    </submittedName>
</protein>
<comment type="similarity">
    <text evidence="2">Belongs to the virb1 family.</text>
</comment>